<keyword evidence="11" id="KW-1185">Reference proteome</keyword>
<evidence type="ECO:0000256" key="3">
    <source>
        <dbReference type="ARBA" id="ARBA00023015"/>
    </source>
</evidence>
<keyword evidence="4" id="KW-0238">DNA-binding</keyword>
<dbReference type="AlphaFoldDB" id="A0A1I8N349"/>
<dbReference type="SUPFAM" id="SSF57959">
    <property type="entry name" value="Leucine zipper domain"/>
    <property type="match status" value="1"/>
</dbReference>
<dbReference type="GO" id="GO:0000977">
    <property type="term" value="F:RNA polymerase II transcription regulatory region sequence-specific DNA binding"/>
    <property type="evidence" value="ECO:0007669"/>
    <property type="project" value="TreeGrafter"/>
</dbReference>
<dbReference type="eggNOG" id="KOG4571">
    <property type="taxonomic scope" value="Eukaryota"/>
</dbReference>
<keyword evidence="3" id="KW-0805">Transcription regulation</keyword>
<evidence type="ECO:0000313" key="12">
    <source>
        <dbReference type="RefSeq" id="XP_005179155.1"/>
    </source>
</evidence>
<dbReference type="PANTHER" id="PTHR13044">
    <property type="entry name" value="ACTIVATING TRANSCRIPTION FACTOR ATF 4/5"/>
    <property type="match status" value="1"/>
</dbReference>
<evidence type="ECO:0000256" key="4">
    <source>
        <dbReference type="ARBA" id="ARBA00023125"/>
    </source>
</evidence>
<keyword evidence="5" id="KW-0804">Transcription</keyword>
<dbReference type="OrthoDB" id="5847285at2759"/>
<dbReference type="InterPro" id="IPR046347">
    <property type="entry name" value="bZIP_sf"/>
</dbReference>
<dbReference type="VEuPathDB" id="VectorBase:MDOMA2_000591"/>
<feature type="region of interest" description="Disordered" evidence="8">
    <location>
        <begin position="144"/>
        <end position="168"/>
    </location>
</feature>
<protein>
    <submittedName>
        <fullName evidence="12">Uncharacterized protein LOC101900076 isoform X1</fullName>
    </submittedName>
</protein>
<gene>
    <name evidence="10" type="primary">101900076</name>
    <name evidence="12" type="synonym">LOC101900076</name>
</gene>
<dbReference type="EnsemblMetazoa" id="MDOA011040-RA">
    <property type="protein sequence ID" value="MDOA011040-PA"/>
    <property type="gene ID" value="MDOA011040"/>
</dbReference>
<dbReference type="STRING" id="7370.A0A1I8N349"/>
<reference evidence="10" key="1">
    <citation type="submission" date="2020-05" db="UniProtKB">
        <authorList>
            <consortium name="EnsemblMetazoa"/>
        </authorList>
    </citation>
    <scope>IDENTIFICATION</scope>
    <source>
        <strain evidence="10">Aabys</strain>
    </source>
</reference>
<evidence type="ECO:0000256" key="1">
    <source>
        <dbReference type="ARBA" id="ARBA00004123"/>
    </source>
</evidence>
<sequence>MTSSTDMNNMTTMESLALPQDLCWEGKMEPISPPNGELLPVCEELNENWLAPDDNFANDMIIFPAQIDFELKHHDVDLVEALPDDEDLIMEFYDLKEENFYSPAPLLDSSIESPVANPIQAIKVQAPTEIHHFSFANQNASVLTQLTPPSSPPQTAASSPIPQTSSSPTIVETATAKPILIGINDVLQQNHLSGSKPTSPVPQTQQFTFANWSNSSPHYQESTTTDASSEDDIEFNTQLIDDILKSAADKYFEDSETQSSISAPSHLDFIDDEWLPSSGSCSPLLQHSVESFSETSSSASSPAPAKKRTRPYGRGVEDRKIRKKEQNKNAATRYRQKKKLEMEQILTEEQELTKRHEELKCQLAERKREAKYLKTLIREFYLKKKL</sequence>
<dbReference type="GO" id="GO:0005634">
    <property type="term" value="C:nucleus"/>
    <property type="evidence" value="ECO:0007669"/>
    <property type="project" value="UniProtKB-SubCell"/>
</dbReference>
<dbReference type="GO" id="GO:0001228">
    <property type="term" value="F:DNA-binding transcription activator activity, RNA polymerase II-specific"/>
    <property type="evidence" value="ECO:0007669"/>
    <property type="project" value="TreeGrafter"/>
</dbReference>
<evidence type="ECO:0000256" key="6">
    <source>
        <dbReference type="ARBA" id="ARBA00023242"/>
    </source>
</evidence>
<dbReference type="SMART" id="SM00338">
    <property type="entry name" value="BRLZ"/>
    <property type="match status" value="1"/>
</dbReference>
<evidence type="ECO:0000256" key="2">
    <source>
        <dbReference type="ARBA" id="ARBA00007163"/>
    </source>
</evidence>
<name>A0A1I8N349_MUSDO</name>
<dbReference type="RefSeq" id="XP_005179155.1">
    <property type="nucleotide sequence ID" value="XM_005179098.3"/>
</dbReference>
<reference evidence="12" key="2">
    <citation type="submission" date="2025-04" db="UniProtKB">
        <authorList>
            <consortium name="RefSeq"/>
        </authorList>
    </citation>
    <scope>IDENTIFICATION</scope>
    <source>
        <strain evidence="12">Aabys</strain>
    </source>
</reference>
<keyword evidence="6" id="KW-0539">Nucleus</keyword>
<keyword evidence="7" id="KW-0175">Coiled coil</keyword>
<dbReference type="CDD" id="cd14692">
    <property type="entry name" value="bZIP_ATF4"/>
    <property type="match status" value="1"/>
</dbReference>
<dbReference type="Proteomes" id="UP001652621">
    <property type="component" value="Unplaced"/>
</dbReference>
<dbReference type="KEGG" id="mde:101900076"/>
<evidence type="ECO:0000256" key="7">
    <source>
        <dbReference type="SAM" id="Coils"/>
    </source>
</evidence>
<feature type="coiled-coil region" evidence="7">
    <location>
        <begin position="335"/>
        <end position="369"/>
    </location>
</feature>
<accession>A0A1I8N349</accession>
<evidence type="ECO:0000313" key="11">
    <source>
        <dbReference type="Proteomes" id="UP001652621"/>
    </source>
</evidence>
<feature type="compositionally biased region" description="Low complexity" evidence="8">
    <location>
        <begin position="292"/>
        <end position="301"/>
    </location>
</feature>
<dbReference type="Gene3D" id="1.20.5.170">
    <property type="match status" value="1"/>
</dbReference>
<feature type="region of interest" description="Disordered" evidence="8">
    <location>
        <begin position="292"/>
        <end position="331"/>
    </location>
</feature>
<feature type="compositionally biased region" description="Polar residues" evidence="8">
    <location>
        <begin position="210"/>
        <end position="227"/>
    </location>
</feature>
<comment type="similarity">
    <text evidence="2">Belongs to the bZIP family.</text>
</comment>
<dbReference type="PROSITE" id="PS50217">
    <property type="entry name" value="BZIP"/>
    <property type="match status" value="1"/>
</dbReference>
<feature type="domain" description="BZIP" evidence="9">
    <location>
        <begin position="317"/>
        <end position="380"/>
    </location>
</feature>
<comment type="subcellular location">
    <subcellularLocation>
        <location evidence="1">Nucleus</location>
    </subcellularLocation>
</comment>
<dbReference type="VEuPathDB" id="VectorBase:MDOA011040"/>
<evidence type="ECO:0000259" key="9">
    <source>
        <dbReference type="PROSITE" id="PS50217"/>
    </source>
</evidence>
<feature type="region of interest" description="Disordered" evidence="8">
    <location>
        <begin position="210"/>
        <end position="231"/>
    </location>
</feature>
<dbReference type="InterPro" id="IPR004827">
    <property type="entry name" value="bZIP"/>
</dbReference>
<dbReference type="PANTHER" id="PTHR13044:SF14">
    <property type="entry name" value="CRYPTOCEPHAL, ISOFORM A"/>
    <property type="match status" value="1"/>
</dbReference>
<evidence type="ECO:0000313" key="10">
    <source>
        <dbReference type="EnsemblMetazoa" id="MDOA011040-PA"/>
    </source>
</evidence>
<organism evidence="10">
    <name type="scientific">Musca domestica</name>
    <name type="common">House fly</name>
    <dbReference type="NCBI Taxonomy" id="7370"/>
    <lineage>
        <taxon>Eukaryota</taxon>
        <taxon>Metazoa</taxon>
        <taxon>Ecdysozoa</taxon>
        <taxon>Arthropoda</taxon>
        <taxon>Hexapoda</taxon>
        <taxon>Insecta</taxon>
        <taxon>Pterygota</taxon>
        <taxon>Neoptera</taxon>
        <taxon>Endopterygota</taxon>
        <taxon>Diptera</taxon>
        <taxon>Brachycera</taxon>
        <taxon>Muscomorpha</taxon>
        <taxon>Muscoidea</taxon>
        <taxon>Muscidae</taxon>
        <taxon>Musca</taxon>
    </lineage>
</organism>
<feature type="compositionally biased region" description="Basic and acidic residues" evidence="8">
    <location>
        <begin position="315"/>
        <end position="327"/>
    </location>
</feature>
<dbReference type="PROSITE" id="PS00036">
    <property type="entry name" value="BZIP_BASIC"/>
    <property type="match status" value="1"/>
</dbReference>
<proteinExistence type="inferred from homology"/>
<evidence type="ECO:0000256" key="5">
    <source>
        <dbReference type="ARBA" id="ARBA00023163"/>
    </source>
</evidence>
<evidence type="ECO:0000256" key="8">
    <source>
        <dbReference type="SAM" id="MobiDB-lite"/>
    </source>
</evidence>